<sequence length="130" mass="14788">MKIYLKNEINLGDETEIIEQVFPLQLTAKQDSIYLTFTNEEGENVLIKAQPTSLMMTRFSNPKTVMRFTAAGDAEVQLPSPLGIQRLLSRTSTYELDRENQTICLAYALLVPQTEAVLADYRLKIAWTED</sequence>
<organism evidence="1 2">
    <name type="scientific">Streptococcus ferus</name>
    <dbReference type="NCBI Taxonomy" id="1345"/>
    <lineage>
        <taxon>Bacteria</taxon>
        <taxon>Bacillati</taxon>
        <taxon>Bacillota</taxon>
        <taxon>Bacilli</taxon>
        <taxon>Lactobacillales</taxon>
        <taxon>Streptococcaceae</taxon>
        <taxon>Streptococcus</taxon>
    </lineage>
</organism>
<dbReference type="Proteomes" id="UP000249495">
    <property type="component" value="Chromosome 1"/>
</dbReference>
<name>A0A2X3Y049_9STRE</name>
<proteinExistence type="predicted"/>
<protein>
    <submittedName>
        <fullName evidence="1">Hypothetical cytosolic protein</fullName>
    </submittedName>
</protein>
<dbReference type="InterPro" id="IPR012674">
    <property type="entry name" value="Calycin"/>
</dbReference>
<keyword evidence="2" id="KW-1185">Reference proteome</keyword>
<gene>
    <name evidence="1" type="ORF">NCTC12278_01318</name>
</gene>
<dbReference type="EMBL" id="LS483343">
    <property type="protein sequence ID" value="SQF40741.1"/>
    <property type="molecule type" value="Genomic_DNA"/>
</dbReference>
<dbReference type="Gene3D" id="2.40.128.20">
    <property type="match status" value="1"/>
</dbReference>
<evidence type="ECO:0000313" key="1">
    <source>
        <dbReference type="EMBL" id="SQF40741.1"/>
    </source>
</evidence>
<accession>A0A2X3Y049</accession>
<dbReference type="Pfam" id="PF09148">
    <property type="entry name" value="DUF1934"/>
    <property type="match status" value="1"/>
</dbReference>
<reference evidence="1 2" key="1">
    <citation type="submission" date="2018-06" db="EMBL/GenBank/DDBJ databases">
        <authorList>
            <consortium name="Pathogen Informatics"/>
            <person name="Doyle S."/>
        </authorList>
    </citation>
    <scope>NUCLEOTIDE SEQUENCE [LARGE SCALE GENOMIC DNA]</scope>
    <source>
        <strain evidence="1 2">NCTC12278</strain>
    </source>
</reference>
<dbReference type="SUPFAM" id="SSF50814">
    <property type="entry name" value="Lipocalins"/>
    <property type="match status" value="1"/>
</dbReference>
<evidence type="ECO:0000313" key="2">
    <source>
        <dbReference type="Proteomes" id="UP000249495"/>
    </source>
</evidence>
<dbReference type="AlphaFoldDB" id="A0A2X3Y049"/>
<dbReference type="KEGG" id="sfer:NCTC12278_01318"/>
<dbReference type="STRING" id="1123303.GCA_000372425_00837"/>
<dbReference type="InterPro" id="IPR015231">
    <property type="entry name" value="DUF1934"/>
</dbReference>
<dbReference type="RefSeq" id="WP_018030165.1">
    <property type="nucleotide sequence ID" value="NZ_CAMCCF010000002.1"/>
</dbReference>